<evidence type="ECO:0000313" key="1">
    <source>
        <dbReference type="EMBL" id="KAJ3540788.1"/>
    </source>
</evidence>
<proteinExistence type="predicted"/>
<protein>
    <submittedName>
        <fullName evidence="1">Uncharacterized protein</fullName>
    </submittedName>
</protein>
<organism evidence="1 2">
    <name type="scientific">Fusarium decemcellulare</name>
    <dbReference type="NCBI Taxonomy" id="57161"/>
    <lineage>
        <taxon>Eukaryota</taxon>
        <taxon>Fungi</taxon>
        <taxon>Dikarya</taxon>
        <taxon>Ascomycota</taxon>
        <taxon>Pezizomycotina</taxon>
        <taxon>Sordariomycetes</taxon>
        <taxon>Hypocreomycetidae</taxon>
        <taxon>Hypocreales</taxon>
        <taxon>Nectriaceae</taxon>
        <taxon>Fusarium</taxon>
        <taxon>Fusarium decemcellulare species complex</taxon>
    </lineage>
</organism>
<keyword evidence="2" id="KW-1185">Reference proteome</keyword>
<gene>
    <name evidence="1" type="ORF">NM208_g4904</name>
</gene>
<dbReference type="EMBL" id="JANRMS010000389">
    <property type="protein sequence ID" value="KAJ3540788.1"/>
    <property type="molecule type" value="Genomic_DNA"/>
</dbReference>
<comment type="caution">
    <text evidence="1">The sequence shown here is derived from an EMBL/GenBank/DDBJ whole genome shotgun (WGS) entry which is preliminary data.</text>
</comment>
<reference evidence="1" key="1">
    <citation type="submission" date="2022-08" db="EMBL/GenBank/DDBJ databases">
        <title>Genome Sequence of Fusarium decemcellulare.</title>
        <authorList>
            <person name="Buettner E."/>
        </authorList>
    </citation>
    <scope>NUCLEOTIDE SEQUENCE</scope>
    <source>
        <strain evidence="1">Babe19</strain>
    </source>
</reference>
<name>A0ACC1SIX5_9HYPO</name>
<dbReference type="Proteomes" id="UP001148629">
    <property type="component" value="Unassembled WGS sequence"/>
</dbReference>
<sequence length="175" mass="19734">MRFTADYSDTSSSDGEYPASSGQAPSAPRLPAGDPLTRATSPTAAQWDRLIELHRTLRRTMKDIENTLLELRHSHSGQPVESCLGLGQVDTPVGIRKPTRDAGNECPDITVGYRPEQDWCGDCLCGKLEFRKRGQKVMSTPENFEEERKAKEWWKIWLACFGRKTWRSTSSKSMV</sequence>
<accession>A0ACC1SIX5</accession>
<evidence type="ECO:0000313" key="2">
    <source>
        <dbReference type="Proteomes" id="UP001148629"/>
    </source>
</evidence>